<reference evidence="7" key="1">
    <citation type="submission" date="2006-05" db="EMBL/GenBank/DDBJ databases">
        <title>Annotation of the draft genome assembly of Desulfuromonas acetoxidans DSM 684.</title>
        <authorList>
            <consortium name="US DOE Joint Genome Institute (JGI-ORNL)"/>
            <person name="Larimer F."/>
            <person name="Land M."/>
            <person name="Hauser L."/>
        </authorList>
    </citation>
    <scope>NUCLEOTIDE SEQUENCE [LARGE SCALE GENOMIC DNA]</scope>
    <source>
        <strain evidence="7">DSM 684</strain>
    </source>
</reference>
<evidence type="ECO:0000256" key="2">
    <source>
        <dbReference type="ARBA" id="ARBA00011643"/>
    </source>
</evidence>
<comment type="subunit">
    <text evidence="2">Homohexamer.</text>
</comment>
<dbReference type="GO" id="GO:0005737">
    <property type="term" value="C:cytoplasm"/>
    <property type="evidence" value="ECO:0007669"/>
    <property type="project" value="TreeGrafter"/>
</dbReference>
<dbReference type="Gene3D" id="3.30.70.120">
    <property type="match status" value="1"/>
</dbReference>
<comment type="caution">
    <text evidence="7">The sequence shown here is derived from an EMBL/GenBank/DDBJ whole genome shotgun (WGS) entry which is preliminary data.</text>
</comment>
<dbReference type="FunFam" id="3.30.70.120:FF:000006">
    <property type="entry name" value="GTP cyclohydrolase 1 type 2 homolog"/>
    <property type="match status" value="1"/>
</dbReference>
<gene>
    <name evidence="7" type="ORF">Dace_1434</name>
</gene>
<evidence type="ECO:0000256" key="1">
    <source>
        <dbReference type="ARBA" id="ARBA00006964"/>
    </source>
</evidence>
<comment type="similarity">
    <text evidence="1 5">Belongs to the GTP cyclohydrolase I type 2/NIF3 family.</text>
</comment>
<dbReference type="Proteomes" id="UP000005695">
    <property type="component" value="Unassembled WGS sequence"/>
</dbReference>
<feature type="binding site" evidence="6">
    <location>
        <position position="70"/>
    </location>
    <ligand>
        <name>a divalent metal cation</name>
        <dbReference type="ChEBI" id="CHEBI:60240"/>
        <label>1</label>
    </ligand>
</feature>
<evidence type="ECO:0000256" key="3">
    <source>
        <dbReference type="ARBA" id="ARBA00022112"/>
    </source>
</evidence>
<feature type="binding site" evidence="6">
    <location>
        <position position="71"/>
    </location>
    <ligand>
        <name>a divalent metal cation</name>
        <dbReference type="ChEBI" id="CHEBI:60240"/>
        <label>1</label>
    </ligand>
</feature>
<dbReference type="EMBL" id="AAEW02000009">
    <property type="protein sequence ID" value="EAT15572.1"/>
    <property type="molecule type" value="Genomic_DNA"/>
</dbReference>
<organism evidence="7 8">
    <name type="scientific">Desulfuromonas acetoxidans (strain DSM 684 / 11070)</name>
    <dbReference type="NCBI Taxonomy" id="281689"/>
    <lineage>
        <taxon>Bacteria</taxon>
        <taxon>Pseudomonadati</taxon>
        <taxon>Thermodesulfobacteriota</taxon>
        <taxon>Desulfuromonadia</taxon>
        <taxon>Desulfuromonadales</taxon>
        <taxon>Desulfuromonadaceae</taxon>
        <taxon>Desulfuromonas</taxon>
    </lineage>
</organism>
<feature type="binding site" evidence="6">
    <location>
        <position position="109"/>
    </location>
    <ligand>
        <name>a divalent metal cation</name>
        <dbReference type="ChEBI" id="CHEBI:60240"/>
        <label>1</label>
    </ligand>
</feature>
<dbReference type="InterPro" id="IPR017221">
    <property type="entry name" value="DUF34/NIF3_bac"/>
</dbReference>
<evidence type="ECO:0000256" key="5">
    <source>
        <dbReference type="PIRNR" id="PIRNR037489"/>
    </source>
</evidence>
<dbReference type="PIRSF" id="PIRSF037489">
    <property type="entry name" value="UCP037489_NIF3_YqfO"/>
    <property type="match status" value="1"/>
</dbReference>
<dbReference type="PANTHER" id="PTHR13799">
    <property type="entry name" value="NGG1 INTERACTING FACTOR 3"/>
    <property type="match status" value="1"/>
</dbReference>
<dbReference type="InterPro" id="IPR036069">
    <property type="entry name" value="DUF34/NIF3_sf"/>
</dbReference>
<dbReference type="PANTHER" id="PTHR13799:SF14">
    <property type="entry name" value="GTP CYCLOHYDROLASE 1 TYPE 2 HOMOLOG"/>
    <property type="match status" value="1"/>
</dbReference>
<evidence type="ECO:0000313" key="8">
    <source>
        <dbReference type="Proteomes" id="UP000005695"/>
    </source>
</evidence>
<dbReference type="Gene3D" id="3.40.1390.30">
    <property type="entry name" value="NIF3 (NGG1p interacting factor 3)-like"/>
    <property type="match status" value="2"/>
</dbReference>
<dbReference type="AlphaFoldDB" id="Q1JZJ5"/>
<dbReference type="InterPro" id="IPR002678">
    <property type="entry name" value="DUF34/NIF3"/>
</dbReference>
<dbReference type="SUPFAM" id="SSF102705">
    <property type="entry name" value="NIF3 (NGG1p interacting factor 3)-like"/>
    <property type="match status" value="1"/>
</dbReference>
<keyword evidence="8" id="KW-1185">Reference proteome</keyword>
<dbReference type="Pfam" id="PF01784">
    <property type="entry name" value="DUF34_NIF3"/>
    <property type="match status" value="1"/>
</dbReference>
<name>Q1JZJ5_DESA6</name>
<evidence type="ECO:0000256" key="6">
    <source>
        <dbReference type="PIRSR" id="PIRSR602678-1"/>
    </source>
</evidence>
<evidence type="ECO:0000313" key="7">
    <source>
        <dbReference type="EMBL" id="EAT15572.1"/>
    </source>
</evidence>
<reference evidence="7" key="2">
    <citation type="submission" date="2006-05" db="EMBL/GenBank/DDBJ databases">
        <title>Sequencing of the draft genome and assembly of Desulfuromonas acetoxidans DSM 684.</title>
        <authorList>
            <consortium name="US DOE Joint Genome Institute (JGI-PGF)"/>
            <person name="Copeland A."/>
            <person name="Lucas S."/>
            <person name="Lapidus A."/>
            <person name="Barry K."/>
            <person name="Detter J.C."/>
            <person name="Glavina del Rio T."/>
            <person name="Hammon N."/>
            <person name="Israni S."/>
            <person name="Dalin E."/>
            <person name="Tice H."/>
            <person name="Bruce D."/>
            <person name="Pitluck S."/>
            <person name="Richardson P."/>
        </authorList>
    </citation>
    <scope>NUCLEOTIDE SEQUENCE [LARGE SCALE GENOMIC DNA]</scope>
    <source>
        <strain evidence="7">DSM 684</strain>
    </source>
</reference>
<dbReference type="GO" id="GO:0046872">
    <property type="term" value="F:metal ion binding"/>
    <property type="evidence" value="ECO:0007669"/>
    <property type="project" value="UniProtKB-UniRule"/>
</dbReference>
<feature type="binding site" evidence="6">
    <location>
        <position position="340"/>
    </location>
    <ligand>
        <name>a divalent metal cation</name>
        <dbReference type="ChEBI" id="CHEBI:60240"/>
        <label>1</label>
    </ligand>
</feature>
<dbReference type="InterPro" id="IPR015867">
    <property type="entry name" value="N-reg_PII/ATP_PRibTrfase_C"/>
</dbReference>
<sequence>MAKTSCVRLHDLVGWLNRNYPQSLAEEWDNVGLQVGDLNQEITKVMVALEPTEQTIKQAIDHHCQLLISHHPLLFKPLKKISKNDETGRILFAAIQNNLAIVSAHTNLDHAADGLNDWLAECLDLGATTPLLPPRSGDLVKLVVFVPEDDTDRVATALFKAGAGHIGGYDHCSFRNRGTGTFRPGTDTQPFIGQTGQDERVDEVRLETIVPRHRLAATLQRMEKAHPYEEVAYDLIPLENRRQDIGLGRIGRLAEPLSLEELAHRCKDKLDCAALRIVAAEQPRPVNKVAVCGGSGASLIHEAARQGADVLITGDIKYHEAMAARSLGLALIDAGHFATEHLMAPALASRLDHYSQTQGWNMAITTAQHECDPFTHI</sequence>
<feature type="binding site" evidence="6">
    <location>
        <position position="336"/>
    </location>
    <ligand>
        <name>a divalent metal cation</name>
        <dbReference type="ChEBI" id="CHEBI:60240"/>
        <label>1</label>
    </ligand>
</feature>
<proteinExistence type="inferred from homology"/>
<accession>Q1JZJ5</accession>
<keyword evidence="4 5" id="KW-0479">Metal-binding</keyword>
<evidence type="ECO:0000256" key="4">
    <source>
        <dbReference type="ARBA" id="ARBA00022723"/>
    </source>
</evidence>
<protein>
    <recommendedName>
        <fullName evidence="3 5">GTP cyclohydrolase 1 type 2 homolog</fullName>
    </recommendedName>
</protein>
<dbReference type="FunFam" id="3.40.1390.30:FF:000001">
    <property type="entry name" value="GTP cyclohydrolase 1 type 2"/>
    <property type="match status" value="1"/>
</dbReference>
<dbReference type="NCBIfam" id="TIGR00486">
    <property type="entry name" value="YbgI_SA1388"/>
    <property type="match status" value="1"/>
</dbReference>